<keyword evidence="4" id="KW-1185">Reference proteome</keyword>
<organism evidence="2 4">
    <name type="scientific">Rhizopus oryzae</name>
    <name type="common">Mucormycosis agent</name>
    <name type="synonym">Rhizopus arrhizus var. delemar</name>
    <dbReference type="NCBI Taxonomy" id="64495"/>
    <lineage>
        <taxon>Eukaryota</taxon>
        <taxon>Fungi</taxon>
        <taxon>Fungi incertae sedis</taxon>
        <taxon>Mucoromycota</taxon>
        <taxon>Mucoromycotina</taxon>
        <taxon>Mucoromycetes</taxon>
        <taxon>Mucorales</taxon>
        <taxon>Mucorineae</taxon>
        <taxon>Rhizopodaceae</taxon>
        <taxon>Rhizopus</taxon>
    </lineage>
</organism>
<accession>A0A9P6X1D4</accession>
<sequence length="109" mass="12225">MPPSRGPYKVQQPALTQEQLAEVDSLFKVYRKQLQCFACHNIITFHRHGSSSRDPTQPQFVCTSCKKYTPSHTMYHMLKVAVSGAQPEDMELAPNDPATTSTDDTPNLT</sequence>
<dbReference type="EMBL" id="JAANQT010002177">
    <property type="protein sequence ID" value="KAG1302979.1"/>
    <property type="molecule type" value="Genomic_DNA"/>
</dbReference>
<feature type="compositionally biased region" description="Polar residues" evidence="1">
    <location>
        <begin position="97"/>
        <end position="109"/>
    </location>
</feature>
<proteinExistence type="predicted"/>
<dbReference type="OrthoDB" id="10269781at2759"/>
<dbReference type="AlphaFoldDB" id="A0A9P6X1D4"/>
<reference evidence="2" key="1">
    <citation type="journal article" date="2020" name="Microb. Genom.">
        <title>Genetic diversity of clinical and environmental Mucorales isolates obtained from an investigation of mucormycosis cases among solid organ transplant recipients.</title>
        <authorList>
            <person name="Nguyen M.H."/>
            <person name="Kaul D."/>
            <person name="Muto C."/>
            <person name="Cheng S.J."/>
            <person name="Richter R.A."/>
            <person name="Bruno V.M."/>
            <person name="Liu G."/>
            <person name="Beyhan S."/>
            <person name="Sundermann A.J."/>
            <person name="Mounaud S."/>
            <person name="Pasculle A.W."/>
            <person name="Nierman W.C."/>
            <person name="Driscoll E."/>
            <person name="Cumbie R."/>
            <person name="Clancy C.J."/>
            <person name="Dupont C.L."/>
        </authorList>
    </citation>
    <scope>NUCLEOTIDE SEQUENCE</scope>
    <source>
        <strain evidence="2">GL11</strain>
        <strain evidence="3">GL16</strain>
    </source>
</reference>
<evidence type="ECO:0000313" key="2">
    <source>
        <dbReference type="EMBL" id="KAG1302979.1"/>
    </source>
</evidence>
<feature type="region of interest" description="Disordered" evidence="1">
    <location>
        <begin position="86"/>
        <end position="109"/>
    </location>
</feature>
<comment type="caution">
    <text evidence="2">The sequence shown here is derived from an EMBL/GenBank/DDBJ whole genome shotgun (WGS) entry which is preliminary data.</text>
</comment>
<dbReference type="Proteomes" id="UP000717996">
    <property type="component" value="Unassembled WGS sequence"/>
</dbReference>
<protein>
    <submittedName>
        <fullName evidence="2">Uncharacterized protein</fullName>
    </submittedName>
</protein>
<dbReference type="Proteomes" id="UP000716291">
    <property type="component" value="Unassembled WGS sequence"/>
</dbReference>
<evidence type="ECO:0000313" key="3">
    <source>
        <dbReference type="EMBL" id="KAG1532840.1"/>
    </source>
</evidence>
<dbReference type="EMBL" id="JAANIT010004258">
    <property type="protein sequence ID" value="KAG1532840.1"/>
    <property type="molecule type" value="Genomic_DNA"/>
</dbReference>
<evidence type="ECO:0000256" key="1">
    <source>
        <dbReference type="SAM" id="MobiDB-lite"/>
    </source>
</evidence>
<evidence type="ECO:0000313" key="4">
    <source>
        <dbReference type="Proteomes" id="UP000716291"/>
    </source>
</evidence>
<gene>
    <name evidence="3" type="ORF">G6F51_012911</name>
    <name evidence="2" type="ORF">G6F64_010467</name>
</gene>
<name>A0A9P6X1D4_RHIOR</name>